<feature type="chain" id="PRO_5040981156" evidence="3">
    <location>
        <begin position="19"/>
        <end position="235"/>
    </location>
</feature>
<feature type="transmembrane region" description="Helical" evidence="2">
    <location>
        <begin position="61"/>
        <end position="83"/>
    </location>
</feature>
<sequence>MRILLIVAFMSFSSLVPGAHPNLQLARNLNDISDVCSVLTFLLQIIILTNDVNKKFKIMTISRLSSVAQVLVVLSCVVLLINMVDIATPELGLGTAELVDVTIQYISLVFVVGFRFYFLAAARGLVKVWRSQKLEMLFYLLFTTHAFPFHVLGQVTGLDWRHVQGLWMRITITLCLSSTIRARLSSRASTKSSVFQSKGTDLLLAGPSTTNLARTPLPTRITPAFPNPSFQHDDH</sequence>
<feature type="signal peptide" evidence="3">
    <location>
        <begin position="1"/>
        <end position="18"/>
    </location>
</feature>
<feature type="transmembrane region" description="Helical" evidence="2">
    <location>
        <begin position="137"/>
        <end position="154"/>
    </location>
</feature>
<proteinExistence type="predicted"/>
<keyword evidence="2" id="KW-1133">Transmembrane helix</keyword>
<dbReference type="AlphaFoldDB" id="A0A9W6Y8K5"/>
<dbReference type="EMBL" id="BSXT01005040">
    <property type="protein sequence ID" value="GMF59455.1"/>
    <property type="molecule type" value="Genomic_DNA"/>
</dbReference>
<keyword evidence="3" id="KW-0732">Signal</keyword>
<evidence type="ECO:0000313" key="4">
    <source>
        <dbReference type="EMBL" id="GMF59455.1"/>
    </source>
</evidence>
<keyword evidence="2" id="KW-0472">Membrane</keyword>
<reference evidence="4" key="1">
    <citation type="submission" date="2023-04" db="EMBL/GenBank/DDBJ databases">
        <title>Phytophthora fragariaefolia NBRC 109709.</title>
        <authorList>
            <person name="Ichikawa N."/>
            <person name="Sato H."/>
            <person name="Tonouchi N."/>
        </authorList>
    </citation>
    <scope>NUCLEOTIDE SEQUENCE</scope>
    <source>
        <strain evidence="4">NBRC 109709</strain>
    </source>
</reference>
<organism evidence="4 5">
    <name type="scientific">Phytophthora fragariaefolia</name>
    <dbReference type="NCBI Taxonomy" id="1490495"/>
    <lineage>
        <taxon>Eukaryota</taxon>
        <taxon>Sar</taxon>
        <taxon>Stramenopiles</taxon>
        <taxon>Oomycota</taxon>
        <taxon>Peronosporomycetes</taxon>
        <taxon>Peronosporales</taxon>
        <taxon>Peronosporaceae</taxon>
        <taxon>Phytophthora</taxon>
    </lineage>
</organism>
<comment type="caution">
    <text evidence="4">The sequence shown here is derived from an EMBL/GenBank/DDBJ whole genome shotgun (WGS) entry which is preliminary data.</text>
</comment>
<evidence type="ECO:0000256" key="1">
    <source>
        <dbReference type="SAM" id="MobiDB-lite"/>
    </source>
</evidence>
<dbReference type="OrthoDB" id="112250at2759"/>
<evidence type="ECO:0000256" key="3">
    <source>
        <dbReference type="SAM" id="SignalP"/>
    </source>
</evidence>
<protein>
    <submittedName>
        <fullName evidence="4">Unnamed protein product</fullName>
    </submittedName>
</protein>
<dbReference type="Proteomes" id="UP001165121">
    <property type="component" value="Unassembled WGS sequence"/>
</dbReference>
<accession>A0A9W6Y8K5</accession>
<evidence type="ECO:0000256" key="2">
    <source>
        <dbReference type="SAM" id="Phobius"/>
    </source>
</evidence>
<feature type="region of interest" description="Disordered" evidence="1">
    <location>
        <begin position="216"/>
        <end position="235"/>
    </location>
</feature>
<keyword evidence="2" id="KW-0812">Transmembrane</keyword>
<name>A0A9W6Y8K5_9STRA</name>
<evidence type="ECO:0000313" key="5">
    <source>
        <dbReference type="Proteomes" id="UP001165121"/>
    </source>
</evidence>
<keyword evidence="5" id="KW-1185">Reference proteome</keyword>
<gene>
    <name evidence="4" type="ORF">Pfra01_002568000</name>
</gene>
<feature type="transmembrane region" description="Helical" evidence="2">
    <location>
        <begin position="103"/>
        <end position="125"/>
    </location>
</feature>